<protein>
    <submittedName>
        <fullName evidence="1">Uncharacterized protein</fullName>
    </submittedName>
</protein>
<name>A0A9D1EP18_9FIRM</name>
<comment type="caution">
    <text evidence="1">The sequence shown here is derived from an EMBL/GenBank/DDBJ whole genome shotgun (WGS) entry which is preliminary data.</text>
</comment>
<proteinExistence type="predicted"/>
<accession>A0A9D1EP18</accession>
<dbReference type="AlphaFoldDB" id="A0A9D1EP18"/>
<dbReference type="Proteomes" id="UP000823982">
    <property type="component" value="Unassembled WGS sequence"/>
</dbReference>
<dbReference type="EMBL" id="DVIR01000047">
    <property type="protein sequence ID" value="HIS24798.1"/>
    <property type="molecule type" value="Genomic_DNA"/>
</dbReference>
<evidence type="ECO:0000313" key="2">
    <source>
        <dbReference type="Proteomes" id="UP000823982"/>
    </source>
</evidence>
<organism evidence="1 2">
    <name type="scientific">Candidatus Faeciplasma gallinarum</name>
    <dbReference type="NCBI Taxonomy" id="2840799"/>
    <lineage>
        <taxon>Bacteria</taxon>
        <taxon>Bacillati</taxon>
        <taxon>Bacillota</taxon>
        <taxon>Clostridia</taxon>
        <taxon>Eubacteriales</taxon>
        <taxon>Oscillospiraceae</taxon>
        <taxon>Oscillospiraceae incertae sedis</taxon>
        <taxon>Candidatus Faeciplasma</taxon>
    </lineage>
</organism>
<gene>
    <name evidence="1" type="ORF">IAD01_05275</name>
</gene>
<reference evidence="1" key="2">
    <citation type="journal article" date="2021" name="PeerJ">
        <title>Extensive microbial diversity within the chicken gut microbiome revealed by metagenomics and culture.</title>
        <authorList>
            <person name="Gilroy R."/>
            <person name="Ravi A."/>
            <person name="Getino M."/>
            <person name="Pursley I."/>
            <person name="Horton D.L."/>
            <person name="Alikhan N.F."/>
            <person name="Baker D."/>
            <person name="Gharbi K."/>
            <person name="Hall N."/>
            <person name="Watson M."/>
            <person name="Adriaenssens E.M."/>
            <person name="Foster-Nyarko E."/>
            <person name="Jarju S."/>
            <person name="Secka A."/>
            <person name="Antonio M."/>
            <person name="Oren A."/>
            <person name="Chaudhuri R.R."/>
            <person name="La Ragione R."/>
            <person name="Hildebrand F."/>
            <person name="Pallen M.J."/>
        </authorList>
    </citation>
    <scope>NUCLEOTIDE SEQUENCE</scope>
    <source>
        <strain evidence="1">CHK157-1446</strain>
    </source>
</reference>
<sequence>MKSDLNPRGSNRDVGSCLMRFVSGGADGSAQIPPSFCQKRKKQIYAYPKLTAAVCMSKDLSGAAALSRALVRRGCSVEFSSLTYRKSKSRCLYCLCLGLLTRQVPELLPCMCEHSDAVLIGSSYYAVIKEHAKTVISDNAVGVLSEL</sequence>
<reference evidence="1" key="1">
    <citation type="submission" date="2020-10" db="EMBL/GenBank/DDBJ databases">
        <authorList>
            <person name="Gilroy R."/>
        </authorList>
    </citation>
    <scope>NUCLEOTIDE SEQUENCE</scope>
    <source>
        <strain evidence="1">CHK157-1446</strain>
    </source>
</reference>
<evidence type="ECO:0000313" key="1">
    <source>
        <dbReference type="EMBL" id="HIS24798.1"/>
    </source>
</evidence>